<dbReference type="PROSITE" id="PS51318">
    <property type="entry name" value="TAT"/>
    <property type="match status" value="1"/>
</dbReference>
<sequence length="208" mass="22512">MSQSDLPNAPLPVSRRGILSTLAVAAAASFSGTSGASAWSLFKRHASMDERIDTSGMSSEWVRHQGSDLDAYAAFLSSIGLRNLTARQVIESHAKKHGPVWNTLPPRSMWDNMVPTLKVIDRIGLELGQPVTEIISAYRCPAYNARCAGAASGSWHKKNYAIDVVFPARPSVVAATARRLRGEGVFQGGVGRYATFTHVDTRGQSVDW</sequence>
<dbReference type="SUPFAM" id="SSF55166">
    <property type="entry name" value="Hedgehog/DD-peptidase"/>
    <property type="match status" value="1"/>
</dbReference>
<keyword evidence="3" id="KW-1185">Reference proteome</keyword>
<dbReference type="Proteomes" id="UP001476282">
    <property type="component" value="Unassembled WGS sequence"/>
</dbReference>
<evidence type="ECO:0000313" key="3">
    <source>
        <dbReference type="Proteomes" id="UP001476282"/>
    </source>
</evidence>
<dbReference type="InterPro" id="IPR009045">
    <property type="entry name" value="Zn_M74/Hedgehog-like"/>
</dbReference>
<proteinExistence type="predicted"/>
<dbReference type="InterPro" id="IPR013230">
    <property type="entry name" value="Peptidase_M15A_C"/>
</dbReference>
<feature type="domain" description="Peptidase M15A C-terminal" evidence="1">
    <location>
        <begin position="113"/>
        <end position="200"/>
    </location>
</feature>
<comment type="caution">
    <text evidence="2">The sequence shown here is derived from an EMBL/GenBank/DDBJ whole genome shotgun (WGS) entry which is preliminary data.</text>
</comment>
<evidence type="ECO:0000259" key="1">
    <source>
        <dbReference type="Pfam" id="PF08291"/>
    </source>
</evidence>
<dbReference type="Pfam" id="PF08291">
    <property type="entry name" value="Peptidase_M15_3"/>
    <property type="match status" value="1"/>
</dbReference>
<protein>
    <recommendedName>
        <fullName evidence="1">Peptidase M15A C-terminal domain-containing protein</fullName>
    </recommendedName>
</protein>
<evidence type="ECO:0000313" key="2">
    <source>
        <dbReference type="EMBL" id="GAA5482533.1"/>
    </source>
</evidence>
<dbReference type="RefSeq" id="WP_353566672.1">
    <property type="nucleotide sequence ID" value="NZ_BAABRI010000008.1"/>
</dbReference>
<reference evidence="2 3" key="1">
    <citation type="submission" date="2024-02" db="EMBL/GenBank/DDBJ databases">
        <title>Haloferula sargassicola NBRC 104335.</title>
        <authorList>
            <person name="Ichikawa N."/>
            <person name="Katano-Makiyama Y."/>
            <person name="Hidaka K."/>
        </authorList>
    </citation>
    <scope>NUCLEOTIDE SEQUENCE [LARGE SCALE GENOMIC DNA]</scope>
    <source>
        <strain evidence="2 3">NBRC 104335</strain>
    </source>
</reference>
<name>A0ABP9ULQ3_9BACT</name>
<dbReference type="InterPro" id="IPR006311">
    <property type="entry name" value="TAT_signal"/>
</dbReference>
<accession>A0ABP9ULQ3</accession>
<dbReference type="EMBL" id="BAABRI010000008">
    <property type="protein sequence ID" value="GAA5482533.1"/>
    <property type="molecule type" value="Genomic_DNA"/>
</dbReference>
<gene>
    <name evidence="2" type="ORF">Hsar01_01756</name>
</gene>
<organism evidence="2 3">
    <name type="scientific">Haloferula sargassicola</name>
    <dbReference type="NCBI Taxonomy" id="490096"/>
    <lineage>
        <taxon>Bacteria</taxon>
        <taxon>Pseudomonadati</taxon>
        <taxon>Verrucomicrobiota</taxon>
        <taxon>Verrucomicrobiia</taxon>
        <taxon>Verrucomicrobiales</taxon>
        <taxon>Verrucomicrobiaceae</taxon>
        <taxon>Haloferula</taxon>
    </lineage>
</organism>
<dbReference type="Gene3D" id="3.30.1380.10">
    <property type="match status" value="1"/>
</dbReference>